<evidence type="ECO:0000313" key="3">
    <source>
        <dbReference type="Proteomes" id="UP000177583"/>
    </source>
</evidence>
<organism evidence="2 3">
    <name type="scientific">Candidatus Lambdaproteobacteria bacterium RIFOXYD2_FULL_56_26</name>
    <dbReference type="NCBI Taxonomy" id="1817773"/>
    <lineage>
        <taxon>Bacteria</taxon>
        <taxon>Pseudomonadati</taxon>
        <taxon>Pseudomonadota</taxon>
        <taxon>Candidatus Lambdaproteobacteria</taxon>
    </lineage>
</organism>
<proteinExistence type="predicted"/>
<evidence type="ECO:0000256" key="1">
    <source>
        <dbReference type="SAM" id="Phobius"/>
    </source>
</evidence>
<accession>A0A1F6GRF7</accession>
<keyword evidence="1" id="KW-0812">Transmembrane</keyword>
<sequence length="71" mass="8121">MVVSLLSAFAPLSIAIFMKARRKDQMSILLLMTILKKHYNTHFIIFVTTFIFLLKSAQANSLSCNVQKCRN</sequence>
<name>A0A1F6GRF7_9PROT</name>
<dbReference type="EMBL" id="MFNF01000043">
    <property type="protein sequence ID" value="OGH00660.1"/>
    <property type="molecule type" value="Genomic_DNA"/>
</dbReference>
<dbReference type="Proteomes" id="UP000177583">
    <property type="component" value="Unassembled WGS sequence"/>
</dbReference>
<gene>
    <name evidence="2" type="ORF">A2557_03225</name>
</gene>
<comment type="caution">
    <text evidence="2">The sequence shown here is derived from an EMBL/GenBank/DDBJ whole genome shotgun (WGS) entry which is preliminary data.</text>
</comment>
<reference evidence="2 3" key="1">
    <citation type="journal article" date="2016" name="Nat. Commun.">
        <title>Thousands of microbial genomes shed light on interconnected biogeochemical processes in an aquifer system.</title>
        <authorList>
            <person name="Anantharaman K."/>
            <person name="Brown C.T."/>
            <person name="Hug L.A."/>
            <person name="Sharon I."/>
            <person name="Castelle C.J."/>
            <person name="Probst A.J."/>
            <person name="Thomas B.C."/>
            <person name="Singh A."/>
            <person name="Wilkins M.J."/>
            <person name="Karaoz U."/>
            <person name="Brodie E.L."/>
            <person name="Williams K.H."/>
            <person name="Hubbard S.S."/>
            <person name="Banfield J.F."/>
        </authorList>
    </citation>
    <scope>NUCLEOTIDE SEQUENCE [LARGE SCALE GENOMIC DNA]</scope>
</reference>
<keyword evidence="1" id="KW-0472">Membrane</keyword>
<keyword evidence="1" id="KW-1133">Transmembrane helix</keyword>
<evidence type="ECO:0000313" key="2">
    <source>
        <dbReference type="EMBL" id="OGH00660.1"/>
    </source>
</evidence>
<dbReference type="AlphaFoldDB" id="A0A1F6GRF7"/>
<feature type="transmembrane region" description="Helical" evidence="1">
    <location>
        <begin position="39"/>
        <end position="57"/>
    </location>
</feature>
<protein>
    <submittedName>
        <fullName evidence="2">Uncharacterized protein</fullName>
    </submittedName>
</protein>